<dbReference type="GO" id="GO:0003677">
    <property type="term" value="F:DNA binding"/>
    <property type="evidence" value="ECO:0007669"/>
    <property type="project" value="UniProtKB-KW"/>
</dbReference>
<dbReference type="Pfam" id="PF01047">
    <property type="entry name" value="MarR"/>
    <property type="match status" value="1"/>
</dbReference>
<dbReference type="Gene3D" id="1.10.10.10">
    <property type="entry name" value="Winged helix-like DNA-binding domain superfamily/Winged helix DNA-binding domain"/>
    <property type="match status" value="1"/>
</dbReference>
<dbReference type="PANTHER" id="PTHR33164:SF64">
    <property type="entry name" value="TRANSCRIPTIONAL REGULATOR SLYA"/>
    <property type="match status" value="1"/>
</dbReference>
<dbReference type="InterPro" id="IPR039422">
    <property type="entry name" value="MarR/SlyA-like"/>
</dbReference>
<dbReference type="PANTHER" id="PTHR33164">
    <property type="entry name" value="TRANSCRIPTIONAL REGULATOR, MARR FAMILY"/>
    <property type="match status" value="1"/>
</dbReference>
<dbReference type="InterPro" id="IPR036388">
    <property type="entry name" value="WH-like_DNA-bd_sf"/>
</dbReference>
<keyword evidence="3" id="KW-0804">Transcription</keyword>
<dbReference type="InterPro" id="IPR023187">
    <property type="entry name" value="Tscrpt_reg_MarR-type_CS"/>
</dbReference>
<organism evidence="5 6">
    <name type="scientific">Ulvibacterium marinum</name>
    <dbReference type="NCBI Taxonomy" id="2419782"/>
    <lineage>
        <taxon>Bacteria</taxon>
        <taxon>Pseudomonadati</taxon>
        <taxon>Bacteroidota</taxon>
        <taxon>Flavobacteriia</taxon>
        <taxon>Flavobacteriales</taxon>
        <taxon>Flavobacteriaceae</taxon>
        <taxon>Ulvibacterium</taxon>
    </lineage>
</organism>
<dbReference type="PROSITE" id="PS50995">
    <property type="entry name" value="HTH_MARR_2"/>
    <property type="match status" value="1"/>
</dbReference>
<dbReference type="AlphaFoldDB" id="A0A3B0C157"/>
<gene>
    <name evidence="5" type="ORF">D7Z94_16420</name>
</gene>
<dbReference type="GO" id="GO:0006950">
    <property type="term" value="P:response to stress"/>
    <property type="evidence" value="ECO:0007669"/>
    <property type="project" value="TreeGrafter"/>
</dbReference>
<dbReference type="InterPro" id="IPR036390">
    <property type="entry name" value="WH_DNA-bd_sf"/>
</dbReference>
<comment type="caution">
    <text evidence="5">The sequence shown here is derived from an EMBL/GenBank/DDBJ whole genome shotgun (WGS) entry which is preliminary data.</text>
</comment>
<dbReference type="Proteomes" id="UP000276603">
    <property type="component" value="Unassembled WGS sequence"/>
</dbReference>
<evidence type="ECO:0000259" key="4">
    <source>
        <dbReference type="PROSITE" id="PS50995"/>
    </source>
</evidence>
<dbReference type="SUPFAM" id="SSF46785">
    <property type="entry name" value="Winged helix' DNA-binding domain"/>
    <property type="match status" value="1"/>
</dbReference>
<dbReference type="EMBL" id="RBCJ01000003">
    <property type="protein sequence ID" value="RKN79855.1"/>
    <property type="molecule type" value="Genomic_DNA"/>
</dbReference>
<evidence type="ECO:0000256" key="1">
    <source>
        <dbReference type="ARBA" id="ARBA00023015"/>
    </source>
</evidence>
<dbReference type="PRINTS" id="PR00598">
    <property type="entry name" value="HTHMARR"/>
</dbReference>
<evidence type="ECO:0000313" key="5">
    <source>
        <dbReference type="EMBL" id="RKN79855.1"/>
    </source>
</evidence>
<evidence type="ECO:0000256" key="3">
    <source>
        <dbReference type="ARBA" id="ARBA00023163"/>
    </source>
</evidence>
<feature type="domain" description="HTH marR-type" evidence="4">
    <location>
        <begin position="34"/>
        <end position="168"/>
    </location>
</feature>
<sequence length="180" mass="21136">MQAFEFEKRKLLYITDISIIFVSMKNMDSSPRLESVLFYVMEKTIKSYRQFAQRNLNTLNQDLTIDQWLILKTLHDNPKLTQREIAERVFKDHASITRMIDLLVTKGFIERFPHPDDRRRYTLELTAMGKKAQQESIPIIMQNRATALEGLNADEVASLRNLLQRITENCQNTNQKSKQS</sequence>
<dbReference type="GO" id="GO:0003700">
    <property type="term" value="F:DNA-binding transcription factor activity"/>
    <property type="evidence" value="ECO:0007669"/>
    <property type="project" value="InterPro"/>
</dbReference>
<reference evidence="5 6" key="1">
    <citation type="submission" date="2018-10" db="EMBL/GenBank/DDBJ databases">
        <title>Ulvibacterium marinum gen. nov., sp. nov., a novel marine bacterium of the family Flavobacteriaceae, isolated from a culture of the green alga Ulva prolifera.</title>
        <authorList>
            <person name="Zhang Z."/>
        </authorList>
    </citation>
    <scope>NUCLEOTIDE SEQUENCE [LARGE SCALE GENOMIC DNA]</scope>
    <source>
        <strain evidence="5 6">CCMM003</strain>
    </source>
</reference>
<name>A0A3B0C157_9FLAO</name>
<dbReference type="SMART" id="SM00347">
    <property type="entry name" value="HTH_MARR"/>
    <property type="match status" value="1"/>
</dbReference>
<evidence type="ECO:0000256" key="2">
    <source>
        <dbReference type="ARBA" id="ARBA00023125"/>
    </source>
</evidence>
<keyword evidence="6" id="KW-1185">Reference proteome</keyword>
<dbReference type="PROSITE" id="PS01117">
    <property type="entry name" value="HTH_MARR_1"/>
    <property type="match status" value="1"/>
</dbReference>
<keyword evidence="1" id="KW-0805">Transcription regulation</keyword>
<keyword evidence="2" id="KW-0238">DNA-binding</keyword>
<proteinExistence type="predicted"/>
<accession>A0A3B0C157</accession>
<evidence type="ECO:0000313" key="6">
    <source>
        <dbReference type="Proteomes" id="UP000276603"/>
    </source>
</evidence>
<dbReference type="InterPro" id="IPR000835">
    <property type="entry name" value="HTH_MarR-typ"/>
</dbReference>
<protein>
    <submittedName>
        <fullName evidence="5">MarR family transcriptional regulator</fullName>
    </submittedName>
</protein>